<name>A0A9D2J6R7_9FIRM</name>
<dbReference type="EMBL" id="DXBR01000023">
    <property type="protein sequence ID" value="HIZ38678.1"/>
    <property type="molecule type" value="Genomic_DNA"/>
</dbReference>
<dbReference type="Gene3D" id="3.30.565.10">
    <property type="entry name" value="Histidine kinase-like ATPase, C-terminal domain"/>
    <property type="match status" value="1"/>
</dbReference>
<dbReference type="InterPro" id="IPR050428">
    <property type="entry name" value="TCS_sensor_his_kinase"/>
</dbReference>
<comment type="caution">
    <text evidence="13">The sequence shown here is derived from an EMBL/GenBank/DDBJ whole genome shotgun (WGS) entry which is preliminary data.</text>
</comment>
<dbReference type="InterPro" id="IPR004358">
    <property type="entry name" value="Sig_transdc_His_kin-like_C"/>
</dbReference>
<dbReference type="SUPFAM" id="SSF55874">
    <property type="entry name" value="ATPase domain of HSP90 chaperone/DNA topoisomerase II/histidine kinase"/>
    <property type="match status" value="1"/>
</dbReference>
<proteinExistence type="predicted"/>
<evidence type="ECO:0000256" key="6">
    <source>
        <dbReference type="ARBA" id="ARBA00022692"/>
    </source>
</evidence>
<keyword evidence="10 11" id="KW-0472">Membrane</keyword>
<dbReference type="SMART" id="SM00387">
    <property type="entry name" value="HATPase_c"/>
    <property type="match status" value="1"/>
</dbReference>
<reference evidence="13" key="1">
    <citation type="journal article" date="2021" name="PeerJ">
        <title>Extensive microbial diversity within the chicken gut microbiome revealed by metagenomics and culture.</title>
        <authorList>
            <person name="Gilroy R."/>
            <person name="Ravi A."/>
            <person name="Getino M."/>
            <person name="Pursley I."/>
            <person name="Horton D.L."/>
            <person name="Alikhan N.F."/>
            <person name="Baker D."/>
            <person name="Gharbi K."/>
            <person name="Hall N."/>
            <person name="Watson M."/>
            <person name="Adriaenssens E.M."/>
            <person name="Foster-Nyarko E."/>
            <person name="Jarju S."/>
            <person name="Secka A."/>
            <person name="Antonio M."/>
            <person name="Oren A."/>
            <person name="Chaudhuri R.R."/>
            <person name="La Ragione R."/>
            <person name="Hildebrand F."/>
            <person name="Pallen M.J."/>
        </authorList>
    </citation>
    <scope>NUCLEOTIDE SEQUENCE</scope>
    <source>
        <strain evidence="13">CHK179-28034</strain>
    </source>
</reference>
<dbReference type="GO" id="GO:0005886">
    <property type="term" value="C:plasma membrane"/>
    <property type="evidence" value="ECO:0007669"/>
    <property type="project" value="TreeGrafter"/>
</dbReference>
<dbReference type="GO" id="GO:0000155">
    <property type="term" value="F:phosphorelay sensor kinase activity"/>
    <property type="evidence" value="ECO:0007669"/>
    <property type="project" value="InterPro"/>
</dbReference>
<dbReference type="Proteomes" id="UP000824049">
    <property type="component" value="Unassembled WGS sequence"/>
</dbReference>
<evidence type="ECO:0000256" key="8">
    <source>
        <dbReference type="ARBA" id="ARBA00022989"/>
    </source>
</evidence>
<sequence length="317" mass="35967">MNENVVITVLAAVILFLICGLAGVIIYCTRREKKFAGSMEDMLEDAVSGRFQEKHLDESRMSVIENNMWRYLCDHERKVSRMTKEREQMQEQISDISHQAVIPISNIMLYSQLLEEWTEAQNPEDRQNIREALTAIGEQAETLDFLIESLVKLSRLETGIIRVNVRKQPLQAVLDAIRNQFQAIAAQKEIQLEVTNTGEMAAFDLKWTIEAAANIVDNAIKYTPRGGNVTVRVQSYPSLVRMDIADNGPGIPEAEQAKVFLRFYRSETVSDSPGVGIGLYLAREVMRAQNGYIKLSSKIDEGSTFSMFFMKEEMSQK</sequence>
<dbReference type="SMART" id="SM00388">
    <property type="entry name" value="HisKA"/>
    <property type="match status" value="1"/>
</dbReference>
<dbReference type="SUPFAM" id="SSF47384">
    <property type="entry name" value="Homodimeric domain of signal transducing histidine kinase"/>
    <property type="match status" value="1"/>
</dbReference>
<comment type="subcellular location">
    <subcellularLocation>
        <location evidence="2">Membrane</location>
    </subcellularLocation>
</comment>
<keyword evidence="9" id="KW-0902">Two-component regulatory system</keyword>
<evidence type="ECO:0000259" key="12">
    <source>
        <dbReference type="PROSITE" id="PS50109"/>
    </source>
</evidence>
<dbReference type="CDD" id="cd00075">
    <property type="entry name" value="HATPase"/>
    <property type="match status" value="1"/>
</dbReference>
<dbReference type="Pfam" id="PF02518">
    <property type="entry name" value="HATPase_c"/>
    <property type="match status" value="1"/>
</dbReference>
<keyword evidence="5" id="KW-0808">Transferase</keyword>
<dbReference type="AlphaFoldDB" id="A0A9D2J6R7"/>
<keyword evidence="8 11" id="KW-1133">Transmembrane helix</keyword>
<dbReference type="InterPro" id="IPR003594">
    <property type="entry name" value="HATPase_dom"/>
</dbReference>
<reference evidence="13" key="2">
    <citation type="submission" date="2021-04" db="EMBL/GenBank/DDBJ databases">
        <authorList>
            <person name="Gilroy R."/>
        </authorList>
    </citation>
    <scope>NUCLEOTIDE SEQUENCE</scope>
    <source>
        <strain evidence="13">CHK179-28034</strain>
    </source>
</reference>
<dbReference type="InterPro" id="IPR005467">
    <property type="entry name" value="His_kinase_dom"/>
</dbReference>
<dbReference type="CDD" id="cd00082">
    <property type="entry name" value="HisKA"/>
    <property type="match status" value="1"/>
</dbReference>
<accession>A0A9D2J6R7</accession>
<evidence type="ECO:0000256" key="2">
    <source>
        <dbReference type="ARBA" id="ARBA00004370"/>
    </source>
</evidence>
<evidence type="ECO:0000256" key="9">
    <source>
        <dbReference type="ARBA" id="ARBA00023012"/>
    </source>
</evidence>
<dbReference type="PROSITE" id="PS50109">
    <property type="entry name" value="HIS_KIN"/>
    <property type="match status" value="1"/>
</dbReference>
<dbReference type="EC" id="2.7.13.3" evidence="3"/>
<evidence type="ECO:0000256" key="4">
    <source>
        <dbReference type="ARBA" id="ARBA00022553"/>
    </source>
</evidence>
<evidence type="ECO:0000256" key="7">
    <source>
        <dbReference type="ARBA" id="ARBA00022777"/>
    </source>
</evidence>
<evidence type="ECO:0000256" key="10">
    <source>
        <dbReference type="ARBA" id="ARBA00023136"/>
    </source>
</evidence>
<dbReference type="InterPro" id="IPR036097">
    <property type="entry name" value="HisK_dim/P_sf"/>
</dbReference>
<dbReference type="PANTHER" id="PTHR45436:SF5">
    <property type="entry name" value="SENSOR HISTIDINE KINASE TRCS"/>
    <property type="match status" value="1"/>
</dbReference>
<feature type="domain" description="Histidine kinase" evidence="12">
    <location>
        <begin position="95"/>
        <end position="313"/>
    </location>
</feature>
<feature type="transmembrane region" description="Helical" evidence="11">
    <location>
        <begin position="6"/>
        <end position="29"/>
    </location>
</feature>
<comment type="catalytic activity">
    <reaction evidence="1">
        <text>ATP + protein L-histidine = ADP + protein N-phospho-L-histidine.</text>
        <dbReference type="EC" id="2.7.13.3"/>
    </reaction>
</comment>
<dbReference type="InterPro" id="IPR003661">
    <property type="entry name" value="HisK_dim/P_dom"/>
</dbReference>
<dbReference type="PANTHER" id="PTHR45436">
    <property type="entry name" value="SENSOR HISTIDINE KINASE YKOH"/>
    <property type="match status" value="1"/>
</dbReference>
<dbReference type="InterPro" id="IPR036890">
    <property type="entry name" value="HATPase_C_sf"/>
</dbReference>
<keyword evidence="7 13" id="KW-0418">Kinase</keyword>
<keyword evidence="6 11" id="KW-0812">Transmembrane</keyword>
<gene>
    <name evidence="13" type="ORF">H9968_01955</name>
</gene>
<organism evidence="13 14">
    <name type="scientific">Candidatus Anaerobutyricum stercoris</name>
    <dbReference type="NCBI Taxonomy" id="2838457"/>
    <lineage>
        <taxon>Bacteria</taxon>
        <taxon>Bacillati</taxon>
        <taxon>Bacillota</taxon>
        <taxon>Clostridia</taxon>
        <taxon>Lachnospirales</taxon>
        <taxon>Lachnospiraceae</taxon>
        <taxon>Anaerobutyricum</taxon>
    </lineage>
</organism>
<evidence type="ECO:0000313" key="13">
    <source>
        <dbReference type="EMBL" id="HIZ38678.1"/>
    </source>
</evidence>
<evidence type="ECO:0000256" key="11">
    <source>
        <dbReference type="SAM" id="Phobius"/>
    </source>
</evidence>
<dbReference type="PRINTS" id="PR00344">
    <property type="entry name" value="BCTRLSENSOR"/>
</dbReference>
<keyword evidence="4" id="KW-0597">Phosphoprotein</keyword>
<dbReference type="Gene3D" id="1.10.287.130">
    <property type="match status" value="1"/>
</dbReference>
<evidence type="ECO:0000256" key="3">
    <source>
        <dbReference type="ARBA" id="ARBA00012438"/>
    </source>
</evidence>
<protein>
    <recommendedName>
        <fullName evidence="3">histidine kinase</fullName>
        <ecNumber evidence="3">2.7.13.3</ecNumber>
    </recommendedName>
</protein>
<dbReference type="Pfam" id="PF00512">
    <property type="entry name" value="HisKA"/>
    <property type="match status" value="1"/>
</dbReference>
<evidence type="ECO:0000256" key="5">
    <source>
        <dbReference type="ARBA" id="ARBA00022679"/>
    </source>
</evidence>
<evidence type="ECO:0000256" key="1">
    <source>
        <dbReference type="ARBA" id="ARBA00000085"/>
    </source>
</evidence>
<evidence type="ECO:0000313" key="14">
    <source>
        <dbReference type="Proteomes" id="UP000824049"/>
    </source>
</evidence>